<keyword evidence="1" id="KW-0805">Transcription regulation</keyword>
<dbReference type="SUPFAM" id="SSF48008">
    <property type="entry name" value="GntR ligand-binding domain-like"/>
    <property type="match status" value="1"/>
</dbReference>
<dbReference type="Pfam" id="PF00392">
    <property type="entry name" value="GntR"/>
    <property type="match status" value="1"/>
</dbReference>
<dbReference type="Pfam" id="PF07729">
    <property type="entry name" value="FCD"/>
    <property type="match status" value="1"/>
</dbReference>
<dbReference type="EMBL" id="CP016809">
    <property type="protein sequence ID" value="ANY71300.1"/>
    <property type="molecule type" value="Genomic_DNA"/>
</dbReference>
<evidence type="ECO:0000256" key="3">
    <source>
        <dbReference type="ARBA" id="ARBA00023163"/>
    </source>
</evidence>
<keyword evidence="2" id="KW-0238">DNA-binding</keyword>
<feature type="domain" description="HTH gntR-type" evidence="4">
    <location>
        <begin position="13"/>
        <end position="80"/>
    </location>
</feature>
<proteinExistence type="predicted"/>
<dbReference type="PROSITE" id="PS50949">
    <property type="entry name" value="HTH_GNTR"/>
    <property type="match status" value="1"/>
</dbReference>
<reference evidence="5" key="1">
    <citation type="submission" date="2016-08" db="EMBL/GenBank/DDBJ databases">
        <title>Complete Genome Seqeunce of Paenibacillus sp. nov. IHBB 9852 from high altitute lake of Indian trans-Himalayas.</title>
        <authorList>
            <person name="Kiran S."/>
            <person name="Swarnkar M.K."/>
            <person name="Rana A."/>
            <person name="Tewari R."/>
            <person name="Gulati A."/>
        </authorList>
    </citation>
    <scope>NUCLEOTIDE SEQUENCE [LARGE SCALE GENOMIC DNA]</scope>
    <source>
        <strain evidence="5">IHBB 9852</strain>
    </source>
</reference>
<name>A0A1B2DUB9_9BACL</name>
<dbReference type="GO" id="GO:0003700">
    <property type="term" value="F:DNA-binding transcription factor activity"/>
    <property type="evidence" value="ECO:0007669"/>
    <property type="project" value="InterPro"/>
</dbReference>
<organism evidence="5">
    <name type="scientific">Paenibacillus ihbetae</name>
    <dbReference type="NCBI Taxonomy" id="1870820"/>
    <lineage>
        <taxon>Bacteria</taxon>
        <taxon>Bacillati</taxon>
        <taxon>Bacillota</taxon>
        <taxon>Bacilli</taxon>
        <taxon>Bacillales</taxon>
        <taxon>Paenibacillaceae</taxon>
        <taxon>Paenibacillus</taxon>
    </lineage>
</organism>
<sequence>MPIPKSYSTPVRMSAKERALSQIQRWIIDGTLQPGEKLVDAELAEALGVSRTPVREALQLLEVQGLVEMHPGRDTRVKTIEKEDIQKLYATLAALHSLAAETAAEHFTAEQIEQLKGLNAEFAAAIENGQPYQAMELDEQFHNLIVDASDNSYVASFSASLQIHIRRFKYVFLAQPVSATSASVEEHARIIQALENKDGALASSVMKQNLIRPMKELYAFIQNAQEGEDQK</sequence>
<dbReference type="RefSeq" id="WP_099476431.1">
    <property type="nucleotide sequence ID" value="NZ_CP016809.1"/>
</dbReference>
<evidence type="ECO:0000256" key="1">
    <source>
        <dbReference type="ARBA" id="ARBA00023015"/>
    </source>
</evidence>
<dbReference type="PRINTS" id="PR00035">
    <property type="entry name" value="HTHGNTR"/>
</dbReference>
<keyword evidence="3" id="KW-0804">Transcription</keyword>
<dbReference type="InterPro" id="IPR000524">
    <property type="entry name" value="Tscrpt_reg_HTH_GntR"/>
</dbReference>
<evidence type="ECO:0000256" key="2">
    <source>
        <dbReference type="ARBA" id="ARBA00023125"/>
    </source>
</evidence>
<dbReference type="Gene3D" id="1.10.10.10">
    <property type="entry name" value="Winged helix-like DNA-binding domain superfamily/Winged helix DNA-binding domain"/>
    <property type="match status" value="1"/>
</dbReference>
<accession>A0A1B2DUB9</accession>
<evidence type="ECO:0000313" key="5">
    <source>
        <dbReference type="EMBL" id="ANY71300.1"/>
    </source>
</evidence>
<dbReference type="AlphaFoldDB" id="A0A1B2DUB9"/>
<dbReference type="GO" id="GO:0003677">
    <property type="term" value="F:DNA binding"/>
    <property type="evidence" value="ECO:0007669"/>
    <property type="project" value="UniProtKB-KW"/>
</dbReference>
<dbReference type="KEGG" id="pib:BBD41_01130"/>
<dbReference type="PANTHER" id="PTHR43537">
    <property type="entry name" value="TRANSCRIPTIONAL REGULATOR, GNTR FAMILY"/>
    <property type="match status" value="1"/>
</dbReference>
<gene>
    <name evidence="5" type="ORF">BBD41_01130</name>
</gene>
<protein>
    <submittedName>
        <fullName evidence="5">GntR family transcriptional regulator</fullName>
    </submittedName>
</protein>
<dbReference type="InterPro" id="IPR036390">
    <property type="entry name" value="WH_DNA-bd_sf"/>
</dbReference>
<dbReference type="Gene3D" id="1.20.120.530">
    <property type="entry name" value="GntR ligand-binding domain-like"/>
    <property type="match status" value="1"/>
</dbReference>
<dbReference type="SUPFAM" id="SSF46785">
    <property type="entry name" value="Winged helix' DNA-binding domain"/>
    <property type="match status" value="1"/>
</dbReference>
<dbReference type="InterPro" id="IPR008920">
    <property type="entry name" value="TF_FadR/GntR_C"/>
</dbReference>
<dbReference type="SMART" id="SM00345">
    <property type="entry name" value="HTH_GNTR"/>
    <property type="match status" value="1"/>
</dbReference>
<dbReference type="CDD" id="cd07377">
    <property type="entry name" value="WHTH_GntR"/>
    <property type="match status" value="1"/>
</dbReference>
<dbReference type="InterPro" id="IPR036388">
    <property type="entry name" value="WH-like_DNA-bd_sf"/>
</dbReference>
<dbReference type="InterPro" id="IPR011711">
    <property type="entry name" value="GntR_C"/>
</dbReference>
<dbReference type="SMART" id="SM00895">
    <property type="entry name" value="FCD"/>
    <property type="match status" value="1"/>
</dbReference>
<dbReference type="PANTHER" id="PTHR43537:SF24">
    <property type="entry name" value="GLUCONATE OPERON TRANSCRIPTIONAL REPRESSOR"/>
    <property type="match status" value="1"/>
</dbReference>
<evidence type="ECO:0000259" key="4">
    <source>
        <dbReference type="PROSITE" id="PS50949"/>
    </source>
</evidence>